<keyword evidence="2" id="KW-1185">Reference proteome</keyword>
<organism evidence="1 2">
    <name type="scientific">Plasmodiophora brassicae</name>
    <name type="common">Clubroot disease agent</name>
    <dbReference type="NCBI Taxonomy" id="37360"/>
    <lineage>
        <taxon>Eukaryota</taxon>
        <taxon>Sar</taxon>
        <taxon>Rhizaria</taxon>
        <taxon>Endomyxa</taxon>
        <taxon>Phytomyxea</taxon>
        <taxon>Plasmodiophorida</taxon>
        <taxon>Plasmodiophoridae</taxon>
        <taxon>Plasmodiophora</taxon>
    </lineage>
</organism>
<evidence type="ECO:0000313" key="2">
    <source>
        <dbReference type="Proteomes" id="UP000039324"/>
    </source>
</evidence>
<dbReference type="AlphaFoldDB" id="A0A0G4J0Y6"/>
<sequence length="149" mass="17154">MRYLEAIDECVARGIKVTHLLGWTVTQAPSGDVRAWLGRYVHRRLLATSYTISFDRYDDVEMTWLMPLPGPSSDHYVARSFYNDRITRRHTEILMGRLVADVKHGRAGDDVRSLPNYHDAWQIRFIVSRVLLESPHTVVPSIPTATTFK</sequence>
<dbReference type="Proteomes" id="UP000039324">
    <property type="component" value="Unassembled WGS sequence"/>
</dbReference>
<protein>
    <submittedName>
        <fullName evidence="1">Uncharacterized protein</fullName>
    </submittedName>
</protein>
<proteinExistence type="predicted"/>
<gene>
    <name evidence="1" type="ORF">PBRA_001889</name>
</gene>
<name>A0A0G4J0Y6_PLABS</name>
<dbReference type="EMBL" id="CDSF01000112">
    <property type="protein sequence ID" value="CEP01283.1"/>
    <property type="molecule type" value="Genomic_DNA"/>
</dbReference>
<evidence type="ECO:0000313" key="1">
    <source>
        <dbReference type="EMBL" id="CEP01283.1"/>
    </source>
</evidence>
<accession>A0A0G4J0Y6</accession>
<reference evidence="1 2" key="1">
    <citation type="submission" date="2015-02" db="EMBL/GenBank/DDBJ databases">
        <authorList>
            <person name="Chooi Y.-H."/>
        </authorList>
    </citation>
    <scope>NUCLEOTIDE SEQUENCE [LARGE SCALE GENOMIC DNA]</scope>
    <source>
        <strain evidence="1">E3</strain>
    </source>
</reference>